<name>A0A2I6SWC4_PARSO</name>
<organism evidence="1">
    <name type="scientific">Paraclostridium sordellii</name>
    <name type="common">Clostridium sordellii</name>
    <dbReference type="NCBI Taxonomy" id="1505"/>
    <lineage>
        <taxon>Bacteria</taxon>
        <taxon>Bacillati</taxon>
        <taxon>Bacillota</taxon>
        <taxon>Clostridia</taxon>
        <taxon>Peptostreptococcales</taxon>
        <taxon>Peptostreptococcaceae</taxon>
        <taxon>Paraclostridium</taxon>
    </lineage>
</organism>
<geneLocation type="plasmid" evidence="1">
    <name>pCS1-5</name>
</geneLocation>
<accession>A0A2I6SWC4</accession>
<dbReference type="AlphaFoldDB" id="A0A2I6SWC4"/>
<reference evidence="1" key="1">
    <citation type="submission" date="2017-10" db="EMBL/GenBank/DDBJ databases">
        <title>Conjugative transfer of the toxin plasmid of Clostridium sordellii.</title>
        <authorList>
            <person name="Vidor C.J."/>
            <person name="Awad M."/>
            <person name="Lyras D."/>
        </authorList>
    </citation>
    <scope>NUCLEOTIDE SEQUENCE</scope>
    <source>
        <strain evidence="1">S0804018</strain>
        <plasmid evidence="1">pCS1-5</plasmid>
    </source>
</reference>
<proteinExistence type="predicted"/>
<keyword evidence="1" id="KW-0614">Plasmid</keyword>
<dbReference type="EMBL" id="MG205643">
    <property type="protein sequence ID" value="AUO31839.1"/>
    <property type="molecule type" value="Genomic_DNA"/>
</dbReference>
<protein>
    <submittedName>
        <fullName evidence="1">Uncharacterized protein</fullName>
    </submittedName>
</protein>
<evidence type="ECO:0000313" key="1">
    <source>
        <dbReference type="EMBL" id="AUO31839.1"/>
    </source>
</evidence>
<sequence>MGNKLNVEKQFESLDAIKQLYFSWDRDTGTNLRKVEVVDKKSNNIILDITVPVNISPGTESYKINIVWENGGIKNFRKLKLFGVYWSQYNEMNYDELNQCLLINSNDSDKLVKVYS</sequence>